<dbReference type="Gene3D" id="3.40.630.30">
    <property type="match status" value="1"/>
</dbReference>
<sequence length="162" mass="18501">MWIRTASKDDIDAICNLIRETLHASYDALIGKDMVEQRLRENYTTELINKCLTRPFCEYVVADDGEEIHGVAYAVQGAIKGDSDIAMLFQLCVKPESQKQGLGQRLLIEIEEAFPSARKLRVHLHQNNNNAKDFFIAQGYKELNKLAQNKPENDLVMEKTLF</sequence>
<dbReference type="PATRIC" id="fig|1094558.3.peg.1241"/>
<dbReference type="Proteomes" id="UP000008952">
    <property type="component" value="Unassembled WGS sequence"/>
</dbReference>
<evidence type="ECO:0000313" key="5">
    <source>
        <dbReference type="Proteomes" id="UP000008952"/>
    </source>
</evidence>
<feature type="domain" description="N-acetyltransferase" evidence="3">
    <location>
        <begin position="1"/>
        <end position="162"/>
    </location>
</feature>
<keyword evidence="5" id="KW-1185">Reference proteome</keyword>
<keyword evidence="2" id="KW-0012">Acyltransferase</keyword>
<gene>
    <name evidence="4" type="ORF">ME5_01143</name>
</gene>
<evidence type="ECO:0000256" key="1">
    <source>
        <dbReference type="ARBA" id="ARBA00022679"/>
    </source>
</evidence>
<evidence type="ECO:0000313" key="4">
    <source>
        <dbReference type="EMBL" id="EJF90742.1"/>
    </source>
</evidence>
<dbReference type="CDD" id="cd04301">
    <property type="entry name" value="NAT_SF"/>
    <property type="match status" value="1"/>
</dbReference>
<dbReference type="Pfam" id="PF13508">
    <property type="entry name" value="Acetyltransf_7"/>
    <property type="match status" value="1"/>
</dbReference>
<organism evidence="4 5">
    <name type="scientific">Bartonella tamiae Th239</name>
    <dbReference type="NCBI Taxonomy" id="1094558"/>
    <lineage>
        <taxon>Bacteria</taxon>
        <taxon>Pseudomonadati</taxon>
        <taxon>Pseudomonadota</taxon>
        <taxon>Alphaproteobacteria</taxon>
        <taxon>Hyphomicrobiales</taxon>
        <taxon>Bartonellaceae</taxon>
        <taxon>Bartonella</taxon>
    </lineage>
</organism>
<dbReference type="RefSeq" id="WP_008039261.1">
    <property type="nucleotide sequence ID" value="NZ_JH725147.1"/>
</dbReference>
<protein>
    <recommendedName>
        <fullName evidence="3">N-acetyltransferase domain-containing protein</fullName>
    </recommendedName>
</protein>
<proteinExistence type="predicted"/>
<dbReference type="AlphaFoldDB" id="J1K023"/>
<evidence type="ECO:0000256" key="2">
    <source>
        <dbReference type="ARBA" id="ARBA00023315"/>
    </source>
</evidence>
<reference evidence="4 5" key="1">
    <citation type="submission" date="2012-03" db="EMBL/GenBank/DDBJ databases">
        <title>The Genome Sequence of Bartonella tamiae Th239.</title>
        <authorList>
            <consortium name="The Broad Institute Genome Sequencing Platform"/>
            <consortium name="The Broad Institute Genome Sequencing Center for Infectious Disease"/>
            <person name="Feldgarden M."/>
            <person name="Kirby J."/>
            <person name="Kosoy M."/>
            <person name="Birtles R."/>
            <person name="Probert W.S."/>
            <person name="Chiaraviglio L."/>
            <person name="Young S.K."/>
            <person name="Zeng Q."/>
            <person name="Gargeya S."/>
            <person name="Fitzgerald M."/>
            <person name="Haas B."/>
            <person name="Abouelleil A."/>
            <person name="Alvarado L."/>
            <person name="Arachchi H.M."/>
            <person name="Berlin A."/>
            <person name="Chapman S.B."/>
            <person name="Gearin G."/>
            <person name="Goldberg J."/>
            <person name="Griggs A."/>
            <person name="Gujja S."/>
            <person name="Hansen M."/>
            <person name="Heiman D."/>
            <person name="Howarth C."/>
            <person name="Larimer J."/>
            <person name="Lui A."/>
            <person name="MacDonald P.J.P."/>
            <person name="McCowen C."/>
            <person name="Montmayeur A."/>
            <person name="Murphy C."/>
            <person name="Neiman D."/>
            <person name="Pearson M."/>
            <person name="Priest M."/>
            <person name="Roberts A."/>
            <person name="Saif S."/>
            <person name="Shea T."/>
            <person name="Sisk P."/>
            <person name="Stolte C."/>
            <person name="Sykes S."/>
            <person name="Wortman J."/>
            <person name="Nusbaum C."/>
            <person name="Birren B."/>
        </authorList>
    </citation>
    <scope>NUCLEOTIDE SEQUENCE [LARGE SCALE GENOMIC DNA]</scope>
    <source>
        <strain evidence="4 5">Th239</strain>
    </source>
</reference>
<evidence type="ECO:0000259" key="3">
    <source>
        <dbReference type="PROSITE" id="PS51186"/>
    </source>
</evidence>
<comment type="caution">
    <text evidence="4">The sequence shown here is derived from an EMBL/GenBank/DDBJ whole genome shotgun (WGS) entry which is preliminary data.</text>
</comment>
<dbReference type="eggNOG" id="COG0456">
    <property type="taxonomic scope" value="Bacteria"/>
</dbReference>
<dbReference type="HOGENOM" id="CLU_013985_18_3_5"/>
<dbReference type="InterPro" id="IPR000182">
    <property type="entry name" value="GNAT_dom"/>
</dbReference>
<dbReference type="PANTHER" id="PTHR43877">
    <property type="entry name" value="AMINOALKYLPHOSPHONATE N-ACETYLTRANSFERASE-RELATED-RELATED"/>
    <property type="match status" value="1"/>
</dbReference>
<name>J1K023_9HYPH</name>
<keyword evidence="1" id="KW-0808">Transferase</keyword>
<dbReference type="STRING" id="1094558.ME5_01143"/>
<dbReference type="OrthoDB" id="7925327at2"/>
<dbReference type="InterPro" id="IPR050832">
    <property type="entry name" value="Bact_Acetyltransf"/>
</dbReference>
<dbReference type="GO" id="GO:0016747">
    <property type="term" value="F:acyltransferase activity, transferring groups other than amino-acyl groups"/>
    <property type="evidence" value="ECO:0007669"/>
    <property type="project" value="InterPro"/>
</dbReference>
<dbReference type="SUPFAM" id="SSF55729">
    <property type="entry name" value="Acyl-CoA N-acyltransferases (Nat)"/>
    <property type="match status" value="1"/>
</dbReference>
<dbReference type="PROSITE" id="PS51186">
    <property type="entry name" value="GNAT"/>
    <property type="match status" value="1"/>
</dbReference>
<dbReference type="EMBL" id="AIMB01000007">
    <property type="protein sequence ID" value="EJF90742.1"/>
    <property type="molecule type" value="Genomic_DNA"/>
</dbReference>
<accession>J1K023</accession>
<dbReference type="InterPro" id="IPR016181">
    <property type="entry name" value="Acyl_CoA_acyltransferase"/>
</dbReference>